<proteinExistence type="predicted"/>
<dbReference type="Pfam" id="PF13302">
    <property type="entry name" value="Acetyltransf_3"/>
    <property type="match status" value="1"/>
</dbReference>
<accession>A0ABP8QQK5</accession>
<gene>
    <name evidence="2" type="ORF">GCM10023191_062860</name>
</gene>
<evidence type="ECO:0000259" key="1">
    <source>
        <dbReference type="PROSITE" id="PS51186"/>
    </source>
</evidence>
<protein>
    <submittedName>
        <fullName evidence="2">GNAT family protein</fullName>
    </submittedName>
</protein>
<evidence type="ECO:0000313" key="3">
    <source>
        <dbReference type="Proteomes" id="UP001500503"/>
    </source>
</evidence>
<dbReference type="EMBL" id="BAABHF010000038">
    <property type="protein sequence ID" value="GAA4506134.1"/>
    <property type="molecule type" value="Genomic_DNA"/>
</dbReference>
<dbReference type="PANTHER" id="PTHR43441:SF11">
    <property type="entry name" value="RIBOSOMAL-PROTEIN-SERINE ACETYLTRANSFERASE"/>
    <property type="match status" value="1"/>
</dbReference>
<dbReference type="Gene3D" id="3.40.630.30">
    <property type="match status" value="1"/>
</dbReference>
<dbReference type="InterPro" id="IPR000182">
    <property type="entry name" value="GNAT_dom"/>
</dbReference>
<dbReference type="PROSITE" id="PS51186">
    <property type="entry name" value="GNAT"/>
    <property type="match status" value="1"/>
</dbReference>
<dbReference type="InterPro" id="IPR016181">
    <property type="entry name" value="Acyl_CoA_acyltransferase"/>
</dbReference>
<dbReference type="Proteomes" id="UP001500503">
    <property type="component" value="Unassembled WGS sequence"/>
</dbReference>
<name>A0ABP8QQK5_9ACTN</name>
<comment type="caution">
    <text evidence="2">The sequence shown here is derived from an EMBL/GenBank/DDBJ whole genome shotgun (WGS) entry which is preliminary data.</text>
</comment>
<evidence type="ECO:0000313" key="2">
    <source>
        <dbReference type="EMBL" id="GAA4506134.1"/>
    </source>
</evidence>
<keyword evidence="3" id="KW-1185">Reference proteome</keyword>
<dbReference type="InterPro" id="IPR051908">
    <property type="entry name" value="Ribosomal_N-acetyltransferase"/>
</dbReference>
<dbReference type="SUPFAM" id="SSF55729">
    <property type="entry name" value="Acyl-CoA N-acyltransferases (Nat)"/>
    <property type="match status" value="1"/>
</dbReference>
<reference evidence="3" key="1">
    <citation type="journal article" date="2019" name="Int. J. Syst. Evol. Microbiol.">
        <title>The Global Catalogue of Microorganisms (GCM) 10K type strain sequencing project: providing services to taxonomists for standard genome sequencing and annotation.</title>
        <authorList>
            <consortium name="The Broad Institute Genomics Platform"/>
            <consortium name="The Broad Institute Genome Sequencing Center for Infectious Disease"/>
            <person name="Wu L."/>
            <person name="Ma J."/>
        </authorList>
    </citation>
    <scope>NUCLEOTIDE SEQUENCE [LARGE SCALE GENOMIC DNA]</scope>
    <source>
        <strain evidence="3">JCM 17933</strain>
    </source>
</reference>
<dbReference type="PANTHER" id="PTHR43441">
    <property type="entry name" value="RIBOSOMAL-PROTEIN-SERINE ACETYLTRANSFERASE"/>
    <property type="match status" value="1"/>
</dbReference>
<sequence>MSTTAHGGASPELHLPFDLAELDASPVRTGRLVLRPIRAQDADDVDAYQRLPEVVAYLPWPLRDREASHEHTALRARQRTLAGDGDAVALAIVLPGEPSLGGGGEGRVIGDLTFILTSAAHAQVGVGWVLHPDFQGRGYAREAATALLDLAAGLGAHRIAATVDAANEPSLALCERLGMRKEATFRHDRHDRTGWRDTVIYALTGAEWLGRRVSAADTTTSPGAH</sequence>
<organism evidence="2 3">
    <name type="scientific">Actinoallomurus oryzae</name>
    <dbReference type="NCBI Taxonomy" id="502180"/>
    <lineage>
        <taxon>Bacteria</taxon>
        <taxon>Bacillati</taxon>
        <taxon>Actinomycetota</taxon>
        <taxon>Actinomycetes</taxon>
        <taxon>Streptosporangiales</taxon>
        <taxon>Thermomonosporaceae</taxon>
        <taxon>Actinoallomurus</taxon>
    </lineage>
</organism>
<feature type="domain" description="N-acetyltransferase" evidence="1">
    <location>
        <begin position="32"/>
        <end position="206"/>
    </location>
</feature>